<protein>
    <recommendedName>
        <fullName evidence="5">Major membrane immunogen, membrane-anchored lipoprotein</fullName>
    </recommendedName>
</protein>
<feature type="chain" id="PRO_5046740317" description="Major membrane immunogen, membrane-anchored lipoprotein" evidence="2">
    <location>
        <begin position="20"/>
        <end position="195"/>
    </location>
</feature>
<dbReference type="RefSeq" id="WP_248835560.1">
    <property type="nucleotide sequence ID" value="NZ_JAJEQE010000031.1"/>
</dbReference>
<gene>
    <name evidence="3" type="ORF">LKD42_09555</name>
</gene>
<name>A0ABS8EWD8_9FIRM</name>
<accession>A0ABS8EWD8</accession>
<dbReference type="InterPro" id="IPR037250">
    <property type="entry name" value="NEAT_dom_sf"/>
</dbReference>
<evidence type="ECO:0008006" key="5">
    <source>
        <dbReference type="Google" id="ProtNLM"/>
    </source>
</evidence>
<sequence length="195" mass="20836">MKKRIITLAGLMALSCALAVGCGNSTSQTETQSAAQTEAASETQVQTEETQEAESAAETTADTEATEAAATLEDGTYTADFNTDSSMFQVNEMYDGKGTLTVKDGKMTIHITLRSTNIVNLYPGLAEDAQKDGAELLQPVVETVDYNDGEPAEEVNAFDVPVPAIDEEFDLALIGTKGKWYDHKVSVSNPVKAEE</sequence>
<dbReference type="Gene3D" id="2.60.40.1850">
    <property type="match status" value="1"/>
</dbReference>
<evidence type="ECO:0000256" key="2">
    <source>
        <dbReference type="SAM" id="SignalP"/>
    </source>
</evidence>
<dbReference type="Proteomes" id="UP001299235">
    <property type="component" value="Unassembled WGS sequence"/>
</dbReference>
<feature type="signal peptide" evidence="2">
    <location>
        <begin position="1"/>
        <end position="19"/>
    </location>
</feature>
<comment type="caution">
    <text evidence="3">The sequence shown here is derived from an EMBL/GenBank/DDBJ whole genome shotgun (WGS) entry which is preliminary data.</text>
</comment>
<evidence type="ECO:0000313" key="4">
    <source>
        <dbReference type="Proteomes" id="UP001299235"/>
    </source>
</evidence>
<dbReference type="PROSITE" id="PS51257">
    <property type="entry name" value="PROKAR_LIPOPROTEIN"/>
    <property type="match status" value="1"/>
</dbReference>
<organism evidence="3 4">
    <name type="scientific">Hominisplanchenecus faecis</name>
    <dbReference type="NCBI Taxonomy" id="2885351"/>
    <lineage>
        <taxon>Bacteria</taxon>
        <taxon>Bacillati</taxon>
        <taxon>Bacillota</taxon>
        <taxon>Clostridia</taxon>
        <taxon>Lachnospirales</taxon>
        <taxon>Lachnospiraceae</taxon>
        <taxon>Hominisplanchenecus</taxon>
    </lineage>
</organism>
<keyword evidence="2" id="KW-0732">Signal</keyword>
<evidence type="ECO:0000256" key="1">
    <source>
        <dbReference type="SAM" id="MobiDB-lite"/>
    </source>
</evidence>
<feature type="region of interest" description="Disordered" evidence="1">
    <location>
        <begin position="31"/>
        <end position="64"/>
    </location>
</feature>
<proteinExistence type="predicted"/>
<keyword evidence="4" id="KW-1185">Reference proteome</keyword>
<reference evidence="3 4" key="1">
    <citation type="submission" date="2021-10" db="EMBL/GenBank/DDBJ databases">
        <title>Anaerobic single-cell dispensing facilitates the cultivation of human gut bacteria.</title>
        <authorList>
            <person name="Afrizal A."/>
        </authorList>
    </citation>
    <scope>NUCLEOTIDE SEQUENCE [LARGE SCALE GENOMIC DNA]</scope>
    <source>
        <strain evidence="3 4">CLA-AA-H246</strain>
    </source>
</reference>
<evidence type="ECO:0000313" key="3">
    <source>
        <dbReference type="EMBL" id="MCC2149498.1"/>
    </source>
</evidence>
<dbReference type="EMBL" id="JAJEQE010000031">
    <property type="protein sequence ID" value="MCC2149498.1"/>
    <property type="molecule type" value="Genomic_DNA"/>
</dbReference>